<name>A0A9J9HDF6_RHIWR</name>
<reference evidence="7 8" key="1">
    <citation type="journal article" date="2010" name="J. Bacteriol.">
        <title>Genome sequence of the dioxin-mineralizing bacterium Sphingomonas wittichii RW1.</title>
        <authorList>
            <person name="Miller T.R."/>
            <person name="Delcher A.L."/>
            <person name="Salzberg S.L."/>
            <person name="Saunders E."/>
            <person name="Detter J.C."/>
            <person name="Halden R.U."/>
        </authorList>
    </citation>
    <scope>NUCLEOTIDE SEQUENCE [LARGE SCALE GENOMIC DNA]</scope>
    <source>
        <strain evidence="8">DSM 6014 / CCUG 31198 / JCM 15750 / NBRC 105917 / EY 4224 / RW1</strain>
    </source>
</reference>
<dbReference type="OrthoDB" id="9800776at2"/>
<dbReference type="InterPro" id="IPR017941">
    <property type="entry name" value="Rieske_2Fe-2S"/>
</dbReference>
<dbReference type="InterPro" id="IPR050584">
    <property type="entry name" value="Cholesterol_7-desaturase"/>
</dbReference>
<protein>
    <submittedName>
        <fullName evidence="7">Phthalate 4,5-dioxygenase</fullName>
        <ecNumber evidence="7">1.14.12.7</ecNumber>
    </submittedName>
</protein>
<evidence type="ECO:0000256" key="2">
    <source>
        <dbReference type="ARBA" id="ARBA00022723"/>
    </source>
</evidence>
<accession>A0A9J9HDF6</accession>
<dbReference type="PROSITE" id="PS00570">
    <property type="entry name" value="RING_HYDROXYL_ALPHA"/>
    <property type="match status" value="1"/>
</dbReference>
<dbReference type="InterPro" id="IPR045623">
    <property type="entry name" value="LigXa_C"/>
</dbReference>
<gene>
    <name evidence="7" type="ordered locus">Swit_3062</name>
</gene>
<evidence type="ECO:0000313" key="7">
    <source>
        <dbReference type="EMBL" id="ABQ69412.1"/>
    </source>
</evidence>
<dbReference type="GO" id="GO:0018620">
    <property type="term" value="F:phthalate 4,5-dioxygenase activity"/>
    <property type="evidence" value="ECO:0007669"/>
    <property type="project" value="UniProtKB-EC"/>
</dbReference>
<dbReference type="EC" id="1.14.12.7" evidence="7"/>
<dbReference type="Proteomes" id="UP000001989">
    <property type="component" value="Chromosome"/>
</dbReference>
<dbReference type="PANTHER" id="PTHR21266">
    <property type="entry name" value="IRON-SULFUR DOMAIN CONTAINING PROTEIN"/>
    <property type="match status" value="1"/>
</dbReference>
<dbReference type="InterPro" id="IPR015881">
    <property type="entry name" value="ARHD_Rieske_2Fe_2S"/>
</dbReference>
<dbReference type="SUPFAM" id="SSF55961">
    <property type="entry name" value="Bet v1-like"/>
    <property type="match status" value="1"/>
</dbReference>
<evidence type="ECO:0000256" key="5">
    <source>
        <dbReference type="ARBA" id="ARBA00023014"/>
    </source>
</evidence>
<dbReference type="Pfam" id="PF19301">
    <property type="entry name" value="LigXa_C"/>
    <property type="match status" value="1"/>
</dbReference>
<keyword evidence="3 7" id="KW-0560">Oxidoreductase</keyword>
<proteinExistence type="predicted"/>
<dbReference type="CDD" id="cd08878">
    <property type="entry name" value="RHO_alpha_C_DMO-like"/>
    <property type="match status" value="1"/>
</dbReference>
<evidence type="ECO:0000256" key="1">
    <source>
        <dbReference type="ARBA" id="ARBA00022714"/>
    </source>
</evidence>
<dbReference type="Pfam" id="PF00355">
    <property type="entry name" value="Rieske"/>
    <property type="match status" value="1"/>
</dbReference>
<evidence type="ECO:0000256" key="4">
    <source>
        <dbReference type="ARBA" id="ARBA00023004"/>
    </source>
</evidence>
<dbReference type="SUPFAM" id="SSF50022">
    <property type="entry name" value="ISP domain"/>
    <property type="match status" value="1"/>
</dbReference>
<dbReference type="PROSITE" id="PS51296">
    <property type="entry name" value="RIESKE"/>
    <property type="match status" value="1"/>
</dbReference>
<keyword evidence="2" id="KW-0479">Metal-binding</keyword>
<evidence type="ECO:0000256" key="3">
    <source>
        <dbReference type="ARBA" id="ARBA00023002"/>
    </source>
</evidence>
<keyword evidence="4" id="KW-0408">Iron</keyword>
<dbReference type="GO" id="GO:0051537">
    <property type="term" value="F:2 iron, 2 sulfur cluster binding"/>
    <property type="evidence" value="ECO:0007669"/>
    <property type="project" value="UniProtKB-KW"/>
</dbReference>
<feature type="domain" description="Rieske" evidence="6">
    <location>
        <begin position="27"/>
        <end position="136"/>
    </location>
</feature>
<dbReference type="GO" id="GO:0005506">
    <property type="term" value="F:iron ion binding"/>
    <property type="evidence" value="ECO:0007669"/>
    <property type="project" value="InterPro"/>
</dbReference>
<dbReference type="PANTHER" id="PTHR21266:SF59">
    <property type="entry name" value="BLR4922 PROTEIN"/>
    <property type="match status" value="1"/>
</dbReference>
<organism evidence="7 8">
    <name type="scientific">Rhizorhabdus wittichii (strain DSM 6014 / CCUG 31198 / JCM 15750 / NBRC 105917 / EY 4224 / RW1)</name>
    <name type="common">Sphingomonas wittichii</name>
    <dbReference type="NCBI Taxonomy" id="392499"/>
    <lineage>
        <taxon>Bacteria</taxon>
        <taxon>Pseudomonadati</taxon>
        <taxon>Pseudomonadota</taxon>
        <taxon>Alphaproteobacteria</taxon>
        <taxon>Sphingomonadales</taxon>
        <taxon>Sphingomonadaceae</taxon>
        <taxon>Rhizorhabdus</taxon>
    </lineage>
</organism>
<sequence length="431" mass="49306">MLTEEQNRQLTRVGSGTPMGELLRRYWHPIAGVAEFDGEDRIRPVRLFGEDLVLYRDKSGVFGLVDRRCPHRRADLAYGFVEQCGLRCNYHGWRFDADGRCLEQPYEDVANPTGRFRDKIRIASYPVAVKAGMVWAYMGPAPAPLLPDWEPFSWKNGFVQVVLAEIPCNWLQCQENSIDPVHFEWMHMNWGRRLRAPDSAHGPRHLAVAFDEFDHGFVYRRHREDLGEAHGMWTVGRVCLWPNAFFLGDHFEYRVPIDDENTLSVAWMFNRVPTESEPFVQETIPAWRGPIADPATGKWISSHVMNQDFVAWVGQGRIADRTKENLGTSDRGIGLLRRRFTSEMKKVADGEDPKGVLRDPQANRRIPLPTMHREVLTGGLPLAQVKAHPVFGAHLDRFVFQAGQPAEVWRDFRRAMGLPPDVAPNEAENAF</sequence>
<dbReference type="KEGG" id="swi:Swit_3062"/>
<dbReference type="Gene3D" id="2.102.10.10">
    <property type="entry name" value="Rieske [2Fe-2S] iron-sulphur domain"/>
    <property type="match status" value="1"/>
</dbReference>
<dbReference type="AlphaFoldDB" id="A0A9J9HDF6"/>
<dbReference type="EMBL" id="CP000699">
    <property type="protein sequence ID" value="ABQ69412.1"/>
    <property type="molecule type" value="Genomic_DNA"/>
</dbReference>
<dbReference type="InterPro" id="IPR036922">
    <property type="entry name" value="Rieske_2Fe-2S_sf"/>
</dbReference>
<evidence type="ECO:0000259" key="6">
    <source>
        <dbReference type="PROSITE" id="PS51296"/>
    </source>
</evidence>
<keyword evidence="5" id="KW-0411">Iron-sulfur</keyword>
<keyword evidence="1" id="KW-0001">2Fe-2S</keyword>
<dbReference type="Gene3D" id="3.90.380.10">
    <property type="entry name" value="Naphthalene 1,2-dioxygenase Alpha Subunit, Chain A, domain 1"/>
    <property type="match status" value="1"/>
</dbReference>
<evidence type="ECO:0000313" key="8">
    <source>
        <dbReference type="Proteomes" id="UP000001989"/>
    </source>
</evidence>
<keyword evidence="8" id="KW-1185">Reference proteome</keyword>